<feature type="region of interest" description="Disordered" evidence="1">
    <location>
        <begin position="79"/>
        <end position="126"/>
    </location>
</feature>
<feature type="compositionally biased region" description="Basic residues" evidence="1">
    <location>
        <begin position="1"/>
        <end position="11"/>
    </location>
</feature>
<dbReference type="RefSeq" id="XP_003746048.1">
    <property type="nucleotide sequence ID" value="XM_003746000.1"/>
</dbReference>
<sequence length="305" mass="32894">MTKKTKSKKKSVAPAQPDRQKDPVPQVQGENQKELQKLVPNITPAPAPESVQKPIEIREVAKPKVPEVSIIPIGVNIIPAPAPSAESAAPGKKKKKKRNKKKGGQQESGESESSPAVTVIPLNKDPGTIPAHLNPAVVLARQSEPTGPKVIEASPVVTLIGSNKKAQGHGALYSPPPRPQLVQTPQEEVVPDDKLQTISGGFKFPSSLQPVFETPESVAVSTGVVLDTETSGVLTIVPVRQDGVKKRRNRNKILPPCCELRGTSGLEVVCPHSNKPILNYNTVVNEDIEKNRQLQETQESLQRIH</sequence>
<evidence type="ECO:0000256" key="1">
    <source>
        <dbReference type="SAM" id="MobiDB-lite"/>
    </source>
</evidence>
<dbReference type="AlphaFoldDB" id="A0AAJ6QWE5"/>
<organism evidence="2 3">
    <name type="scientific">Galendromus occidentalis</name>
    <name type="common">western predatory mite</name>
    <dbReference type="NCBI Taxonomy" id="34638"/>
    <lineage>
        <taxon>Eukaryota</taxon>
        <taxon>Metazoa</taxon>
        <taxon>Ecdysozoa</taxon>
        <taxon>Arthropoda</taxon>
        <taxon>Chelicerata</taxon>
        <taxon>Arachnida</taxon>
        <taxon>Acari</taxon>
        <taxon>Parasitiformes</taxon>
        <taxon>Mesostigmata</taxon>
        <taxon>Gamasina</taxon>
        <taxon>Phytoseioidea</taxon>
        <taxon>Phytoseiidae</taxon>
        <taxon>Typhlodrominae</taxon>
        <taxon>Galendromus</taxon>
    </lineage>
</organism>
<feature type="compositionally biased region" description="Low complexity" evidence="1">
    <location>
        <begin position="105"/>
        <end position="114"/>
    </location>
</feature>
<reference evidence="3" key="1">
    <citation type="submission" date="2025-08" db="UniProtKB">
        <authorList>
            <consortium name="RefSeq"/>
        </authorList>
    </citation>
    <scope>IDENTIFICATION</scope>
</reference>
<feature type="compositionally biased region" description="Basic residues" evidence="1">
    <location>
        <begin position="91"/>
        <end position="103"/>
    </location>
</feature>
<accession>A0AAJ6QWE5</accession>
<gene>
    <name evidence="3" type="primary">LOC100902797</name>
</gene>
<name>A0AAJ6QWE5_9ACAR</name>
<keyword evidence="2" id="KW-1185">Reference proteome</keyword>
<dbReference type="Proteomes" id="UP000694867">
    <property type="component" value="Unplaced"/>
</dbReference>
<feature type="region of interest" description="Disordered" evidence="1">
    <location>
        <begin position="1"/>
        <end position="55"/>
    </location>
</feature>
<proteinExistence type="predicted"/>
<evidence type="ECO:0000313" key="3">
    <source>
        <dbReference type="RefSeq" id="XP_003746048.1"/>
    </source>
</evidence>
<dbReference type="KEGG" id="goe:100902797"/>
<dbReference type="GeneID" id="100902797"/>
<protein>
    <submittedName>
        <fullName evidence="3">Protein piccolo</fullName>
    </submittedName>
</protein>
<evidence type="ECO:0000313" key="2">
    <source>
        <dbReference type="Proteomes" id="UP000694867"/>
    </source>
</evidence>